<keyword evidence="2" id="KW-1185">Reference proteome</keyword>
<sequence length="165" mass="19762">MLDIFDEIMIKNYFSLLSNHNRLIAYRKNIKTAFYLQNMSTHIEYDELGMHAKGFRPDREVEKLYECLELIDRRIERSVFRQRNFKAYLEKLSLEESQYLKSKYLEGKEVLIPEYLQADLLDEISEIETAICYRSNVEPEPEKIVVDLDEDVDDNLERLCDFFAI</sequence>
<gene>
    <name evidence="1" type="ORF">P7H27_13450</name>
</gene>
<evidence type="ECO:0000313" key="1">
    <source>
        <dbReference type="EMBL" id="MDT2760756.1"/>
    </source>
</evidence>
<organism evidence="1 2">
    <name type="scientific">Enterococcus xiangfangensis</name>
    <dbReference type="NCBI Taxonomy" id="1296537"/>
    <lineage>
        <taxon>Bacteria</taxon>
        <taxon>Bacillati</taxon>
        <taxon>Bacillota</taxon>
        <taxon>Bacilli</taxon>
        <taxon>Lactobacillales</taxon>
        <taxon>Enterococcaceae</taxon>
        <taxon>Enterococcus</taxon>
    </lineage>
</organism>
<comment type="caution">
    <text evidence="1">The sequence shown here is derived from an EMBL/GenBank/DDBJ whole genome shotgun (WGS) entry which is preliminary data.</text>
</comment>
<reference evidence="1" key="1">
    <citation type="submission" date="2023-03" db="EMBL/GenBank/DDBJ databases">
        <authorList>
            <person name="Shen W."/>
            <person name="Cai J."/>
        </authorList>
    </citation>
    <scope>NUCLEOTIDE SEQUENCE</scope>
    <source>
        <strain evidence="1">P66-3</strain>
    </source>
</reference>
<protein>
    <submittedName>
        <fullName evidence="1">Uncharacterized protein</fullName>
    </submittedName>
</protein>
<name>A0ABU3FDJ2_9ENTE</name>
<dbReference type="Proteomes" id="UP001181046">
    <property type="component" value="Unassembled WGS sequence"/>
</dbReference>
<proteinExistence type="predicted"/>
<evidence type="ECO:0000313" key="2">
    <source>
        <dbReference type="Proteomes" id="UP001181046"/>
    </source>
</evidence>
<dbReference type="EMBL" id="JARQAJ010000014">
    <property type="protein sequence ID" value="MDT2760756.1"/>
    <property type="molecule type" value="Genomic_DNA"/>
</dbReference>
<accession>A0ABU3FDJ2</accession>
<dbReference type="RefSeq" id="WP_311830583.1">
    <property type="nucleotide sequence ID" value="NZ_JARQAJ010000014.1"/>
</dbReference>